<proteinExistence type="predicted"/>
<accession>A0AAV4UDY9</accession>
<name>A0AAV4UDY9_9ARAC</name>
<dbReference type="EMBL" id="BPLQ01011154">
    <property type="protein sequence ID" value="GIY56043.1"/>
    <property type="molecule type" value="Genomic_DNA"/>
</dbReference>
<reference evidence="1 2" key="1">
    <citation type="submission" date="2021-06" db="EMBL/GenBank/DDBJ databases">
        <title>Caerostris darwini draft genome.</title>
        <authorList>
            <person name="Kono N."/>
            <person name="Arakawa K."/>
        </authorList>
    </citation>
    <scope>NUCLEOTIDE SEQUENCE [LARGE SCALE GENOMIC DNA]</scope>
</reference>
<evidence type="ECO:0000313" key="2">
    <source>
        <dbReference type="Proteomes" id="UP001054837"/>
    </source>
</evidence>
<comment type="caution">
    <text evidence="1">The sequence shown here is derived from an EMBL/GenBank/DDBJ whole genome shotgun (WGS) entry which is preliminary data.</text>
</comment>
<dbReference type="Proteomes" id="UP001054837">
    <property type="component" value="Unassembled WGS sequence"/>
</dbReference>
<keyword evidence="2" id="KW-1185">Reference proteome</keyword>
<dbReference type="AlphaFoldDB" id="A0AAV4UDY9"/>
<gene>
    <name evidence="1" type="ORF">CDAR_521551</name>
</gene>
<evidence type="ECO:0000313" key="1">
    <source>
        <dbReference type="EMBL" id="GIY56043.1"/>
    </source>
</evidence>
<organism evidence="1 2">
    <name type="scientific">Caerostris darwini</name>
    <dbReference type="NCBI Taxonomy" id="1538125"/>
    <lineage>
        <taxon>Eukaryota</taxon>
        <taxon>Metazoa</taxon>
        <taxon>Ecdysozoa</taxon>
        <taxon>Arthropoda</taxon>
        <taxon>Chelicerata</taxon>
        <taxon>Arachnida</taxon>
        <taxon>Araneae</taxon>
        <taxon>Araneomorphae</taxon>
        <taxon>Entelegynae</taxon>
        <taxon>Araneoidea</taxon>
        <taxon>Araneidae</taxon>
        <taxon>Caerostris</taxon>
    </lineage>
</organism>
<sequence>MPKHDFCSKFRICQLFQKHYSEDEICAHAQNRFMSPLNPFTARIPTATSTHAAGSERKIGRFIGNVVCSFHDSVTVTGKEVLRRIEFRVGKRLPIQFPKKKEERCSK</sequence>
<protein>
    <submittedName>
        <fullName evidence="1">Uncharacterized protein</fullName>
    </submittedName>
</protein>